<accession>A0A327SL03</accession>
<dbReference type="InterPro" id="IPR035986">
    <property type="entry name" value="PKD_dom_sf"/>
</dbReference>
<dbReference type="PROSITE" id="PS50093">
    <property type="entry name" value="PKD"/>
    <property type="match status" value="1"/>
</dbReference>
<dbReference type="Proteomes" id="UP000248987">
    <property type="component" value="Unassembled WGS sequence"/>
</dbReference>
<organism evidence="2 3">
    <name type="scientific">Gelidibacter algens</name>
    <dbReference type="NCBI Taxonomy" id="49280"/>
    <lineage>
        <taxon>Bacteria</taxon>
        <taxon>Pseudomonadati</taxon>
        <taxon>Bacteroidota</taxon>
        <taxon>Flavobacteriia</taxon>
        <taxon>Flavobacteriales</taxon>
        <taxon>Flavobacteriaceae</taxon>
        <taxon>Gelidibacter</taxon>
    </lineage>
</organism>
<dbReference type="InterPro" id="IPR026341">
    <property type="entry name" value="T9SS_type_B"/>
</dbReference>
<dbReference type="AlphaFoldDB" id="A0A327SL03"/>
<comment type="caution">
    <text evidence="2">The sequence shown here is derived from an EMBL/GenBank/DDBJ whole genome shotgun (WGS) entry which is preliminary data.</text>
</comment>
<name>A0A327SL03_9FLAO</name>
<dbReference type="InterPro" id="IPR013783">
    <property type="entry name" value="Ig-like_fold"/>
</dbReference>
<reference evidence="2 3" key="1">
    <citation type="submission" date="2018-06" db="EMBL/GenBank/DDBJ databases">
        <title>Genomic Encyclopedia of Archaeal and Bacterial Type Strains, Phase II (KMG-II): from individual species to whole genera.</title>
        <authorList>
            <person name="Goeker M."/>
        </authorList>
    </citation>
    <scope>NUCLEOTIDE SEQUENCE [LARGE SCALE GENOMIC DNA]</scope>
    <source>
        <strain evidence="2 3">DSM 12408</strain>
    </source>
</reference>
<dbReference type="SUPFAM" id="SSF49299">
    <property type="entry name" value="PKD domain"/>
    <property type="match status" value="1"/>
</dbReference>
<evidence type="ECO:0000313" key="2">
    <source>
        <dbReference type="EMBL" id="RAJ26417.1"/>
    </source>
</evidence>
<proteinExistence type="predicted"/>
<evidence type="ECO:0000259" key="1">
    <source>
        <dbReference type="PROSITE" id="PS50093"/>
    </source>
</evidence>
<dbReference type="Pfam" id="PF13585">
    <property type="entry name" value="CHU_C"/>
    <property type="match status" value="1"/>
</dbReference>
<gene>
    <name evidence="2" type="ORF">LX77_00665</name>
</gene>
<dbReference type="InterPro" id="IPR000601">
    <property type="entry name" value="PKD_dom"/>
</dbReference>
<feature type="domain" description="PKD" evidence="1">
    <location>
        <begin position="413"/>
        <end position="483"/>
    </location>
</feature>
<keyword evidence="3" id="KW-1185">Reference proteome</keyword>
<dbReference type="NCBIfam" id="TIGR04131">
    <property type="entry name" value="Bac_Flav_CTERM"/>
    <property type="match status" value="1"/>
</dbReference>
<dbReference type="RefSeq" id="WP_245905252.1">
    <property type="nucleotide sequence ID" value="NZ_LZRN01000003.1"/>
</dbReference>
<dbReference type="Gene3D" id="2.60.40.10">
    <property type="entry name" value="Immunoglobulins"/>
    <property type="match status" value="1"/>
</dbReference>
<evidence type="ECO:0000313" key="3">
    <source>
        <dbReference type="Proteomes" id="UP000248987"/>
    </source>
</evidence>
<protein>
    <submittedName>
        <fullName evidence="2">Gliding motility-associated-like protein</fullName>
    </submittedName>
</protein>
<sequence>MTKNYSKIIIKYLAFLLFILSFQYVKAQITLTHNVGNTPIATDMFSCDVSESWARTFTLSDFGISNNDKFVINSGQVALYNALGGSSLRFDIYKIDSNFPTSSSITHLIGSSQIVPIPIIGATPEIINVVFDIPVVVPEGTQQILVQVRKLFDINTMDTAIAYIAGTEEDTDMSWYWGCHVVYNHTPTVALDPPVNDANFFINVTGELRTTADLGAPTLLTHNVCDDVIKVNQYSCKWGGLKYARTFVLDDFGVSNNEEFIIDRGQVAFASVGVYDVKIQFNIYKIDANFPSSYSNADLIGSSQIIGVPYFGSARPQVFEIIFGTPIVIPPDVDRILVEVNSAGLAFIAGGAQSSDVSWIRSENGGCPPFQEYKAVTNPNINFFINVTGRTNHVTNNFEMNISNNCSEFLKEFRVENSANVASVLWDFGDPASGTDNNSTDISPFHDFSADGSHTITATITSKDGSIVVISKTIDVKEPPNAYGINNVYACETVYNTGISSSFDLSTVTQQVLGGQTNKVVTFVDGRGQKYTTLPMPFTNSVKNKETITVRVAHANNTCCYSETTFDVIVNPLPKLSPIPNFTNCETNSNGFANFDLSTVENIVLGGQTGMSVTYFDGDGNQLQSPLPNPYVNQIPNEEIITVRVTNDATECYNETKFTLFVNEQPMANPLDTLVGCDTNADGFSEYFDTSTIESQVVGSQTGMAVTYFDASGNTLPNPLPNPFTNTEAYTQQITVRVTTQQTECYAETLLNLETATQPHINQPDNLYACDAGDGFAYFNTSSVASTLLGAQSGLEVFYSDGEGNSLPSPLPTSLLNTMAYSQTINVRVENRLNRLCYSETSFDLIVNRLPEINLEAAYFICNLEPSMNLAVNPNFLSYEWISQDGALISSTPNAEIVNEGTYLLTVTQVENGIICENTFSFDLIRSVLPQIEQVNYGQLGANFIEIIASGDGHFAYSTDGINYQDSNYFSNVQGGIYTVYVRDKDGCGEDSRNVIIVDYPRFFTPNNDGYHDYWHIKGITAFPNATIMIFDRYGKLLSQLASNDVGWNGLYNGNPLIANDYWFTADLGNGTHFSGHFTLKR</sequence>
<dbReference type="EMBL" id="QLLQ01000002">
    <property type="protein sequence ID" value="RAJ26417.1"/>
    <property type="molecule type" value="Genomic_DNA"/>
</dbReference>
<dbReference type="CDD" id="cd00146">
    <property type="entry name" value="PKD"/>
    <property type="match status" value="1"/>
</dbReference>